<dbReference type="EMBL" id="JAMYJR010000023">
    <property type="protein sequence ID" value="MCO8273119.1"/>
    <property type="molecule type" value="Genomic_DNA"/>
</dbReference>
<dbReference type="RefSeq" id="WP_253239345.1">
    <property type="nucleotide sequence ID" value="NZ_JAMYJR010000023.1"/>
</dbReference>
<sequence length="80" mass="8067">MTSAASRFASASYPARSPRARQASSRQVRPHSSASGCPLGPASSQLHRASAKTSSRSSTGSIVSCRACTAATSASGRPEA</sequence>
<feature type="compositionally biased region" description="Low complexity" evidence="1">
    <location>
        <begin position="51"/>
        <end position="63"/>
    </location>
</feature>
<feature type="compositionally biased region" description="Low complexity" evidence="1">
    <location>
        <begin position="1"/>
        <end position="27"/>
    </location>
</feature>
<protein>
    <submittedName>
        <fullName evidence="2">Uncharacterized protein</fullName>
    </submittedName>
</protein>
<evidence type="ECO:0000256" key="1">
    <source>
        <dbReference type="SAM" id="MobiDB-lite"/>
    </source>
</evidence>
<feature type="region of interest" description="Disordered" evidence="1">
    <location>
        <begin position="1"/>
        <end position="63"/>
    </location>
</feature>
<evidence type="ECO:0000313" key="2">
    <source>
        <dbReference type="EMBL" id="MCO8273119.1"/>
    </source>
</evidence>
<comment type="caution">
    <text evidence="2">The sequence shown here is derived from an EMBL/GenBank/DDBJ whole genome shotgun (WGS) entry which is preliminary data.</text>
</comment>
<gene>
    <name evidence="2" type="ORF">M1L60_21230</name>
</gene>
<accession>A0ABT1DQJ0</accession>
<organism evidence="2 3">
    <name type="scientific">Paractinoplanes aksuensis</name>
    <dbReference type="NCBI Taxonomy" id="2939490"/>
    <lineage>
        <taxon>Bacteria</taxon>
        <taxon>Bacillati</taxon>
        <taxon>Actinomycetota</taxon>
        <taxon>Actinomycetes</taxon>
        <taxon>Micromonosporales</taxon>
        <taxon>Micromonosporaceae</taxon>
        <taxon>Paractinoplanes</taxon>
    </lineage>
</organism>
<reference evidence="2 3" key="1">
    <citation type="submission" date="2022-06" db="EMBL/GenBank/DDBJ databases">
        <title>New Species of the Genus Actinoplanes, ActinopZanes ferrugineus.</title>
        <authorList>
            <person name="Ding P."/>
        </authorList>
    </citation>
    <scope>NUCLEOTIDE SEQUENCE [LARGE SCALE GENOMIC DNA]</scope>
    <source>
        <strain evidence="2 3">TRM88003</strain>
    </source>
</reference>
<evidence type="ECO:0000313" key="3">
    <source>
        <dbReference type="Proteomes" id="UP001523369"/>
    </source>
</evidence>
<proteinExistence type="predicted"/>
<name>A0ABT1DQJ0_9ACTN</name>
<dbReference type="Proteomes" id="UP001523369">
    <property type="component" value="Unassembled WGS sequence"/>
</dbReference>
<keyword evidence="3" id="KW-1185">Reference proteome</keyword>